<dbReference type="CDD" id="cd06140">
    <property type="entry name" value="DNA_polA_I_Bacillus_like_exo"/>
    <property type="match status" value="1"/>
</dbReference>
<keyword evidence="5" id="KW-0235">DNA replication</keyword>
<dbReference type="EMBL" id="DTDR01000075">
    <property type="protein sequence ID" value="HGK63507.1"/>
    <property type="molecule type" value="Genomic_DNA"/>
</dbReference>
<dbReference type="EC" id="2.7.7.7" evidence="2"/>
<dbReference type="CDD" id="cd09859">
    <property type="entry name" value="PIN_53EXO"/>
    <property type="match status" value="1"/>
</dbReference>
<dbReference type="GO" id="GO:0003887">
    <property type="term" value="F:DNA-directed DNA polymerase activity"/>
    <property type="evidence" value="ECO:0007669"/>
    <property type="project" value="UniProtKB-KW"/>
</dbReference>
<dbReference type="InterPro" id="IPR008918">
    <property type="entry name" value="HhH2"/>
</dbReference>
<sequence length="818" mass="95362">MAKKEVYLIDGHSVIFRSYYAFIRNPLRNSKGENTSAIFGFVNTLRKILKEKRPEYIGCVFDSKAPTFRHKIFLEYKKVRPEAPSDLRYQVPVIKEICQAYGIKTIEVAGYEADDVLATLAKKLKEKNCKIYIIATDKDLFPIVDDDIIIYDTYKEILYDKEKVKERFGIEPALISDFLALTGDKIDNVPGVKGIGEKTAIEILKKYGNLEKALEKDERLKGKEEEILFSKKLVSLRTDVPIEIDIEDLKIKERDNKKLLTIFKELGFKSFLNDFEEEKIDIEKSLKIVTDVSFLEEKEALAFLITENKVYLGNKNVIYEGDLNSLKELFSTEKEKITFDLKEQYQYLENLEFKNFFDIKIAAYLLEPERKRFLLEDLILSYLKILKKKLTEREKIFYIYSIYEQILPELLIRNLTELFSNIEMPLIPCLYRMEKRGIKIDIDFFKNLAKEVNNEILLLQKEIYKLSGLYFNLNSPKQLAEVLFDKLKLPIPKGKERSTASEVLIELLSYSPIIEKILRYRELNKILTTYLKPFPQLCDKNFRLHTYFDQTKTATGRLASLSPNLQNIPVRGELGQKIRKGFICEDGYLLISADYSQIELRILAHITEDENLIDIFLKDKDIHTATAAKIFKVKEEEVKEDMRRFAKMVNYGLIYGMSDYGLAESLRLKKEEAKEFMENYLNSFPKVKAWREEIIEKTKEEGFTKTIFGRPRYFPGLWAPNKTLYEQAKRQAINAPIQGSAADIIKKAMVEVDKKLMAKGFNIGLILTIHDELLFEIEEERIEEAKEIIKETMENIYPLKVPLKVNIGVGKNWQEAHP</sequence>
<comment type="caution">
    <text evidence="13">The sequence shown here is derived from an EMBL/GenBank/DDBJ whole genome shotgun (WGS) entry which is preliminary data.</text>
</comment>
<evidence type="ECO:0000256" key="8">
    <source>
        <dbReference type="ARBA" id="ARBA00023125"/>
    </source>
</evidence>
<dbReference type="InterPro" id="IPR043502">
    <property type="entry name" value="DNA/RNA_pol_sf"/>
</dbReference>
<evidence type="ECO:0000256" key="10">
    <source>
        <dbReference type="ARBA" id="ARBA00049244"/>
    </source>
</evidence>
<dbReference type="GO" id="GO:0003677">
    <property type="term" value="F:DNA binding"/>
    <property type="evidence" value="ECO:0007669"/>
    <property type="project" value="UniProtKB-KW"/>
</dbReference>
<dbReference type="SUPFAM" id="SSF56672">
    <property type="entry name" value="DNA/RNA polymerases"/>
    <property type="match status" value="1"/>
</dbReference>
<proteinExistence type="inferred from homology"/>
<organism evidence="13">
    <name type="scientific">candidate division WOR-3 bacterium</name>
    <dbReference type="NCBI Taxonomy" id="2052148"/>
    <lineage>
        <taxon>Bacteria</taxon>
        <taxon>Bacteria division WOR-3</taxon>
    </lineage>
</organism>
<dbReference type="GO" id="GO:0008409">
    <property type="term" value="F:5'-3' exonuclease activity"/>
    <property type="evidence" value="ECO:0007669"/>
    <property type="project" value="InterPro"/>
</dbReference>
<dbReference type="InterPro" id="IPR020045">
    <property type="entry name" value="DNA_polI_H3TH"/>
</dbReference>
<dbReference type="SMART" id="SM00475">
    <property type="entry name" value="53EXOc"/>
    <property type="match status" value="1"/>
</dbReference>
<evidence type="ECO:0000256" key="5">
    <source>
        <dbReference type="ARBA" id="ARBA00022705"/>
    </source>
</evidence>
<accession>A0A7V3ZUU9</accession>
<evidence type="ECO:0000256" key="4">
    <source>
        <dbReference type="ARBA" id="ARBA00022695"/>
    </source>
</evidence>
<dbReference type="InterPro" id="IPR001098">
    <property type="entry name" value="DNA-dir_DNA_pol_A_palm_dom"/>
</dbReference>
<dbReference type="GO" id="GO:0006302">
    <property type="term" value="P:double-strand break repair"/>
    <property type="evidence" value="ECO:0007669"/>
    <property type="project" value="TreeGrafter"/>
</dbReference>
<comment type="catalytic activity">
    <reaction evidence="10">
        <text>DNA(n) + a 2'-deoxyribonucleoside 5'-triphosphate = DNA(n+1) + diphosphate</text>
        <dbReference type="Rhea" id="RHEA:22508"/>
        <dbReference type="Rhea" id="RHEA-COMP:17339"/>
        <dbReference type="Rhea" id="RHEA-COMP:17340"/>
        <dbReference type="ChEBI" id="CHEBI:33019"/>
        <dbReference type="ChEBI" id="CHEBI:61560"/>
        <dbReference type="ChEBI" id="CHEBI:173112"/>
        <dbReference type="EC" id="2.7.7.7"/>
    </reaction>
</comment>
<dbReference type="GO" id="GO:0006261">
    <property type="term" value="P:DNA-templated DNA replication"/>
    <property type="evidence" value="ECO:0007669"/>
    <property type="project" value="InterPro"/>
</dbReference>
<evidence type="ECO:0000256" key="7">
    <source>
        <dbReference type="ARBA" id="ARBA00022932"/>
    </source>
</evidence>
<keyword evidence="7" id="KW-0239">DNA-directed DNA polymerase</keyword>
<gene>
    <name evidence="13" type="ORF">ENU74_02805</name>
</gene>
<dbReference type="CDD" id="cd08637">
    <property type="entry name" value="DNA_pol_A_pol_I_C"/>
    <property type="match status" value="1"/>
</dbReference>
<dbReference type="SUPFAM" id="SSF53098">
    <property type="entry name" value="Ribonuclease H-like"/>
    <property type="match status" value="1"/>
</dbReference>
<protein>
    <recommendedName>
        <fullName evidence="2">DNA-directed DNA polymerase</fullName>
        <ecNumber evidence="2">2.7.7.7</ecNumber>
    </recommendedName>
</protein>
<dbReference type="Gene3D" id="3.30.420.10">
    <property type="entry name" value="Ribonuclease H-like superfamily/Ribonuclease H"/>
    <property type="match status" value="1"/>
</dbReference>
<dbReference type="CDD" id="cd09898">
    <property type="entry name" value="H3TH_53EXO"/>
    <property type="match status" value="1"/>
</dbReference>
<dbReference type="SUPFAM" id="SSF47807">
    <property type="entry name" value="5' to 3' exonuclease, C-terminal subdomain"/>
    <property type="match status" value="1"/>
</dbReference>
<feature type="domain" description="DNA-directed DNA polymerase family A palm" evidence="12">
    <location>
        <begin position="575"/>
        <end position="781"/>
    </location>
</feature>
<feature type="domain" description="5'-3' exonuclease" evidence="11">
    <location>
        <begin position="3"/>
        <end position="252"/>
    </location>
</feature>
<evidence type="ECO:0000256" key="3">
    <source>
        <dbReference type="ARBA" id="ARBA00022679"/>
    </source>
</evidence>
<evidence type="ECO:0000259" key="12">
    <source>
        <dbReference type="SMART" id="SM00482"/>
    </source>
</evidence>
<keyword evidence="6" id="KW-0227">DNA damage</keyword>
<dbReference type="FunFam" id="1.10.150.20:FF:000003">
    <property type="entry name" value="DNA polymerase I"/>
    <property type="match status" value="1"/>
</dbReference>
<dbReference type="SMART" id="SM00482">
    <property type="entry name" value="POLAc"/>
    <property type="match status" value="1"/>
</dbReference>
<keyword evidence="4" id="KW-0548">Nucleotidyltransferase</keyword>
<name>A0A7V3ZUU9_UNCW3</name>
<evidence type="ECO:0000256" key="1">
    <source>
        <dbReference type="ARBA" id="ARBA00007705"/>
    </source>
</evidence>
<dbReference type="InterPro" id="IPR036279">
    <property type="entry name" value="5-3_exonuclease_C_sf"/>
</dbReference>
<evidence type="ECO:0000256" key="2">
    <source>
        <dbReference type="ARBA" id="ARBA00012417"/>
    </source>
</evidence>
<keyword evidence="8" id="KW-0238">DNA-binding</keyword>
<dbReference type="Gene3D" id="3.40.50.1010">
    <property type="entry name" value="5'-nuclease"/>
    <property type="match status" value="1"/>
</dbReference>
<dbReference type="InterPro" id="IPR019760">
    <property type="entry name" value="DNA-dir_DNA_pol_A_CS"/>
</dbReference>
<dbReference type="AlphaFoldDB" id="A0A7V3ZUU9"/>
<dbReference type="InterPro" id="IPR029060">
    <property type="entry name" value="PIN-like_dom_sf"/>
</dbReference>
<dbReference type="InterPro" id="IPR002298">
    <property type="entry name" value="DNA_polymerase_A"/>
</dbReference>
<keyword evidence="3" id="KW-0808">Transferase</keyword>
<keyword evidence="9" id="KW-0234">DNA repair</keyword>
<evidence type="ECO:0000259" key="11">
    <source>
        <dbReference type="SMART" id="SM00475"/>
    </source>
</evidence>
<dbReference type="InterPro" id="IPR036397">
    <property type="entry name" value="RNaseH_sf"/>
</dbReference>
<dbReference type="Pfam" id="PF01367">
    <property type="entry name" value="5_3_exonuc"/>
    <property type="match status" value="1"/>
</dbReference>
<dbReference type="Gene3D" id="1.20.1060.10">
    <property type="entry name" value="Taq DNA Polymerase, Chain T, domain 4"/>
    <property type="match status" value="1"/>
</dbReference>
<dbReference type="Gene3D" id="1.10.150.20">
    <property type="entry name" value="5' to 3' exonuclease, C-terminal subdomain"/>
    <property type="match status" value="2"/>
</dbReference>
<dbReference type="InterPro" id="IPR020046">
    <property type="entry name" value="5-3_exonucl_a-hlix_arch_N"/>
</dbReference>
<dbReference type="InterPro" id="IPR002421">
    <property type="entry name" value="5-3_exonuclease"/>
</dbReference>
<dbReference type="InterPro" id="IPR012337">
    <property type="entry name" value="RNaseH-like_sf"/>
</dbReference>
<dbReference type="PANTHER" id="PTHR10133:SF27">
    <property type="entry name" value="DNA POLYMERASE NU"/>
    <property type="match status" value="1"/>
</dbReference>
<dbReference type="PANTHER" id="PTHR10133">
    <property type="entry name" value="DNA POLYMERASE I"/>
    <property type="match status" value="1"/>
</dbReference>
<dbReference type="SUPFAM" id="SSF88723">
    <property type="entry name" value="PIN domain-like"/>
    <property type="match status" value="1"/>
</dbReference>
<dbReference type="SMART" id="SM00279">
    <property type="entry name" value="HhH2"/>
    <property type="match status" value="1"/>
</dbReference>
<evidence type="ECO:0000313" key="13">
    <source>
        <dbReference type="EMBL" id="HGK63507.1"/>
    </source>
</evidence>
<dbReference type="PRINTS" id="PR00868">
    <property type="entry name" value="DNAPOLI"/>
</dbReference>
<reference evidence="13" key="1">
    <citation type="journal article" date="2020" name="mSystems">
        <title>Genome- and Community-Level Interaction Insights into Carbon Utilization and Element Cycling Functions of Hydrothermarchaeota in Hydrothermal Sediment.</title>
        <authorList>
            <person name="Zhou Z."/>
            <person name="Liu Y."/>
            <person name="Xu W."/>
            <person name="Pan J."/>
            <person name="Luo Z.H."/>
            <person name="Li M."/>
        </authorList>
    </citation>
    <scope>NUCLEOTIDE SEQUENCE [LARGE SCALE GENOMIC DNA]</scope>
    <source>
        <strain evidence="13">SpSt-697</strain>
    </source>
</reference>
<comment type="similarity">
    <text evidence="1">Belongs to the DNA polymerase type-A family.</text>
</comment>
<evidence type="ECO:0000256" key="6">
    <source>
        <dbReference type="ARBA" id="ARBA00022763"/>
    </source>
</evidence>
<evidence type="ECO:0000256" key="9">
    <source>
        <dbReference type="ARBA" id="ARBA00023204"/>
    </source>
</evidence>
<dbReference type="PROSITE" id="PS00447">
    <property type="entry name" value="DNA_POLYMERASE_A"/>
    <property type="match status" value="1"/>
</dbReference>
<dbReference type="Gene3D" id="3.30.70.370">
    <property type="match status" value="1"/>
</dbReference>
<dbReference type="Pfam" id="PF02739">
    <property type="entry name" value="5_3_exonuc_N"/>
    <property type="match status" value="1"/>
</dbReference>
<dbReference type="Pfam" id="PF00476">
    <property type="entry name" value="DNA_pol_A"/>
    <property type="match status" value="1"/>
</dbReference>
<dbReference type="FunFam" id="1.10.150.20:FF:000002">
    <property type="entry name" value="DNA polymerase I"/>
    <property type="match status" value="1"/>
</dbReference>